<dbReference type="InterPro" id="IPR032508">
    <property type="entry name" value="FecR_C"/>
</dbReference>
<dbReference type="AlphaFoldDB" id="W4UM06"/>
<sequence length="343" mass="38302">MGELKTNRLIDKLGEADTFLSKYRHYRRVDKKKAWKAFCLRVEANPPKRINWQIVFRYAAILLLPISIVAICLMLLADPVEQKISESLAAVGPGTSQAILVLSDGNEISLDSTVTNRLAVGGTAVAAVTGSHISYQANSQATSMQYNTLLTKQGGEYRIVLEDGTKVHLNAASQLRYPVVFTNKERVVHLQGEAYFEVAPDKARPFYVVTDHMKIRQYGTAFNVNAYPGSSTEVVLVRGSIGVTVGDKERTLAPGQLAKIHAGSKLLSIKEVDTESYVAWNEGRFFFDNQSLRDIANVLSRWYNIEIQFARGDIQYLHFTGSLDRYDTIEPIIQPLAGRRMSR</sequence>
<keyword evidence="1" id="KW-1133">Transmembrane helix</keyword>
<dbReference type="Pfam" id="PF16344">
    <property type="entry name" value="FecR_C"/>
    <property type="match status" value="1"/>
</dbReference>
<feature type="transmembrane region" description="Helical" evidence="1">
    <location>
        <begin position="55"/>
        <end position="77"/>
    </location>
</feature>
<organism evidence="4 5">
    <name type="scientific">Bacteroides reticulotermitis JCM 10512</name>
    <dbReference type="NCBI Taxonomy" id="1445607"/>
    <lineage>
        <taxon>Bacteria</taxon>
        <taxon>Pseudomonadati</taxon>
        <taxon>Bacteroidota</taxon>
        <taxon>Bacteroidia</taxon>
        <taxon>Bacteroidales</taxon>
        <taxon>Bacteroidaceae</taxon>
        <taxon>Bacteroides</taxon>
    </lineage>
</organism>
<dbReference type="Proteomes" id="UP000019131">
    <property type="component" value="Unassembled WGS sequence"/>
</dbReference>
<keyword evidence="1" id="KW-0472">Membrane</keyword>
<comment type="caution">
    <text evidence="4">The sequence shown here is derived from an EMBL/GenBank/DDBJ whole genome shotgun (WGS) entry which is preliminary data.</text>
</comment>
<evidence type="ECO:0000259" key="3">
    <source>
        <dbReference type="Pfam" id="PF16344"/>
    </source>
</evidence>
<feature type="domain" description="FecR protein" evidence="2">
    <location>
        <begin position="148"/>
        <end position="241"/>
    </location>
</feature>
<feature type="domain" description="Protein FecR C-terminal" evidence="3">
    <location>
        <begin position="284"/>
        <end position="334"/>
    </location>
</feature>
<keyword evidence="5" id="KW-1185">Reference proteome</keyword>
<dbReference type="Gene3D" id="3.55.50.30">
    <property type="match status" value="1"/>
</dbReference>
<reference evidence="4 5" key="1">
    <citation type="journal article" date="2014" name="Genome Announc.">
        <title>Draft Genome Sequence of Bacteroides reticulotermitis Strain JCM 10512T, Isolated from the Gut of a Termite.</title>
        <authorList>
            <person name="Yuki M."/>
            <person name="Oshima K."/>
            <person name="Suda W."/>
            <person name="Sakamoto M."/>
            <person name="Iida T."/>
            <person name="Hattori M."/>
            <person name="Ohkuma M."/>
        </authorList>
    </citation>
    <scope>NUCLEOTIDE SEQUENCE [LARGE SCALE GENOMIC DNA]</scope>
    <source>
        <strain evidence="4 5">JCM 10512</strain>
    </source>
</reference>
<evidence type="ECO:0000259" key="2">
    <source>
        <dbReference type="Pfam" id="PF04773"/>
    </source>
</evidence>
<dbReference type="STRING" id="1445607.JCM10512_376"/>
<dbReference type="Gene3D" id="2.60.120.1440">
    <property type="match status" value="1"/>
</dbReference>
<gene>
    <name evidence="4" type="ORF">JCM10512_376</name>
</gene>
<dbReference type="OrthoDB" id="1112340at2"/>
<dbReference type="InterPro" id="IPR006860">
    <property type="entry name" value="FecR"/>
</dbReference>
<dbReference type="Pfam" id="PF04773">
    <property type="entry name" value="FecR"/>
    <property type="match status" value="1"/>
</dbReference>
<dbReference type="EMBL" id="BAIV01000002">
    <property type="protein sequence ID" value="GAE82190.1"/>
    <property type="molecule type" value="Genomic_DNA"/>
</dbReference>
<evidence type="ECO:0000313" key="5">
    <source>
        <dbReference type="Proteomes" id="UP000019131"/>
    </source>
</evidence>
<proteinExistence type="predicted"/>
<dbReference type="GO" id="GO:0016989">
    <property type="term" value="F:sigma factor antagonist activity"/>
    <property type="evidence" value="ECO:0007669"/>
    <property type="project" value="TreeGrafter"/>
</dbReference>
<name>W4UM06_9BACE</name>
<dbReference type="PANTHER" id="PTHR30273:SF2">
    <property type="entry name" value="PROTEIN FECR"/>
    <property type="match status" value="1"/>
</dbReference>
<evidence type="ECO:0000313" key="4">
    <source>
        <dbReference type="EMBL" id="GAE82190.1"/>
    </source>
</evidence>
<keyword evidence="1" id="KW-0812">Transmembrane</keyword>
<evidence type="ECO:0000256" key="1">
    <source>
        <dbReference type="SAM" id="Phobius"/>
    </source>
</evidence>
<protein>
    <submittedName>
        <fullName evidence="4">Anti-sigma factor</fullName>
    </submittedName>
</protein>
<dbReference type="InterPro" id="IPR012373">
    <property type="entry name" value="Ferrdict_sens_TM"/>
</dbReference>
<dbReference type="PANTHER" id="PTHR30273">
    <property type="entry name" value="PERIPLASMIC SIGNAL SENSOR AND SIGMA FACTOR ACTIVATOR FECR-RELATED"/>
    <property type="match status" value="1"/>
</dbReference>
<dbReference type="RefSeq" id="WP_052517068.1">
    <property type="nucleotide sequence ID" value="NZ_BAIV01000002.1"/>
</dbReference>
<accession>W4UM06</accession>
<dbReference type="PIRSF" id="PIRSF018266">
    <property type="entry name" value="FecR"/>
    <property type="match status" value="1"/>
</dbReference>